<evidence type="ECO:0000313" key="3">
    <source>
        <dbReference type="Proteomes" id="UP000187455"/>
    </source>
</evidence>
<accession>A0A1R0GTS2</accession>
<sequence>MSVSPVSFLRIGTTLLCTNSDVSLSEFNTGVSASILLATLNLILGIGSFISVSTVGKIRSLITVGETVGASVVIAKMVVIR</sequence>
<protein>
    <submittedName>
        <fullName evidence="2">Uncharacterized protein</fullName>
    </submittedName>
</protein>
<keyword evidence="3" id="KW-1185">Reference proteome</keyword>
<dbReference type="Proteomes" id="UP000187455">
    <property type="component" value="Unassembled WGS sequence"/>
</dbReference>
<dbReference type="AlphaFoldDB" id="A0A1R0GTS2"/>
<keyword evidence="1" id="KW-1133">Transmembrane helix</keyword>
<evidence type="ECO:0000256" key="1">
    <source>
        <dbReference type="SAM" id="Phobius"/>
    </source>
</evidence>
<keyword evidence="1" id="KW-0472">Membrane</keyword>
<dbReference type="EMBL" id="LSSL01003600">
    <property type="protein sequence ID" value="OLY80287.1"/>
    <property type="molecule type" value="Genomic_DNA"/>
</dbReference>
<gene>
    <name evidence="2" type="ORF">AYI68_g5620</name>
</gene>
<feature type="transmembrane region" description="Helical" evidence="1">
    <location>
        <begin position="31"/>
        <end position="52"/>
    </location>
</feature>
<reference evidence="2 3" key="1">
    <citation type="journal article" date="2016" name="Mol. Biol. Evol.">
        <title>Genome-Wide Survey of Gut Fungi (Harpellales) Reveals the First Horizontally Transferred Ubiquitin Gene from a Mosquito Host.</title>
        <authorList>
            <person name="Wang Y."/>
            <person name="White M.M."/>
            <person name="Kvist S."/>
            <person name="Moncalvo J.M."/>
        </authorList>
    </citation>
    <scope>NUCLEOTIDE SEQUENCE [LARGE SCALE GENOMIC DNA]</scope>
    <source>
        <strain evidence="2 3">ALG-7-W6</strain>
    </source>
</reference>
<evidence type="ECO:0000313" key="2">
    <source>
        <dbReference type="EMBL" id="OLY80287.1"/>
    </source>
</evidence>
<keyword evidence="1" id="KW-0812">Transmembrane</keyword>
<proteinExistence type="predicted"/>
<comment type="caution">
    <text evidence="2">The sequence shown here is derived from an EMBL/GenBank/DDBJ whole genome shotgun (WGS) entry which is preliminary data.</text>
</comment>
<name>A0A1R0GTS2_9FUNG</name>
<organism evidence="2 3">
    <name type="scientific">Smittium mucronatum</name>
    <dbReference type="NCBI Taxonomy" id="133383"/>
    <lineage>
        <taxon>Eukaryota</taxon>
        <taxon>Fungi</taxon>
        <taxon>Fungi incertae sedis</taxon>
        <taxon>Zoopagomycota</taxon>
        <taxon>Kickxellomycotina</taxon>
        <taxon>Harpellomycetes</taxon>
        <taxon>Harpellales</taxon>
        <taxon>Legeriomycetaceae</taxon>
        <taxon>Smittium</taxon>
    </lineage>
</organism>